<dbReference type="Gene3D" id="3.40.50.300">
    <property type="entry name" value="P-loop containing nucleotide triphosphate hydrolases"/>
    <property type="match status" value="2"/>
</dbReference>
<dbReference type="RefSeq" id="WP_104700707.1">
    <property type="nucleotide sequence ID" value="NZ_FZPP01000046.1"/>
</dbReference>
<dbReference type="PANTHER" id="PTHR47396:SF1">
    <property type="entry name" value="ATP-DEPENDENT HELICASE IRC3-RELATED"/>
    <property type="match status" value="1"/>
</dbReference>
<dbReference type="PANTHER" id="PTHR47396">
    <property type="entry name" value="TYPE I RESTRICTION ENZYME ECOKI R PROTEIN"/>
    <property type="match status" value="1"/>
</dbReference>
<dbReference type="InterPro" id="IPR050742">
    <property type="entry name" value="Helicase_Restrict-Modif_Enz"/>
</dbReference>
<evidence type="ECO:0000313" key="2">
    <source>
        <dbReference type="EMBL" id="RDU59636.1"/>
    </source>
</evidence>
<sequence>MTNEARDLQKQAVAKLVEVFKNKRETTFKAPTGSGKTFMMASFMNEILSSNEKAVFVVSSLSKGDLGEQNYKAFCTFKEQFRHLKPFLIESEGTKEESLYIPLDYNVYVLPRDLYADKKKLKDQGVLVRFLRGLKGFKEKLSGEEYKEKQIYLIKDECHIATSNLDDLIIKPKNTEGRYFEKVLNVSATPKLTKGQFPDVCISEEEAMSARLIKRVEYDEEAGLEVALEKFLALKKDYVEHLGINPCLIIQISNKNKADEELKVIKENLNKERFSHLKWMFIVDDKASNKDKSDTNDRIKTQNLSVKKWKSYAKSNQSTIDIIIFKMVISEGWDIPRACMLYQMRDSQSKQLDEQVIGRVRRNPYLLEFENLSESLQELISVAYVYGIKPKSESSVGVRLRGENRGGLFENEVQKEFTIRTSRLQKIEDTSSQNAFDVKSFLQKLGQKEARKNNIFGLYAQYKGNEPLYGLCKNYVLEAENEELAVKNWFKFSVHFDEIKKGFEKIVCDYEKTLELVGEGQVLPLESVLQKTDFKREDIKWIWENNNKEFYFDSESEREWLGFLINLYDEDAPDKKQRLIKHLEINNERIYLLGKNFTFNSQLKFEYYLEGYHFSYPDFILKDWADRIHIFEVKSFNTSSEQNINSTEYDDKIQELKKLYKIIAQKTKYSFYIPIKKGDSWDIWSSEEEHLTQDQFKKKIEKKP</sequence>
<comment type="caution">
    <text evidence="2">The sequence shown here is derived from an EMBL/GenBank/DDBJ whole genome shotgun (WGS) entry which is preliminary data.</text>
</comment>
<feature type="domain" description="Helicase/UvrB N-terminal" evidence="1">
    <location>
        <begin position="4"/>
        <end position="191"/>
    </location>
</feature>
<dbReference type="GO" id="GO:0016787">
    <property type="term" value="F:hydrolase activity"/>
    <property type="evidence" value="ECO:0007669"/>
    <property type="project" value="InterPro"/>
</dbReference>
<dbReference type="EMBL" id="NXLR01000010">
    <property type="protein sequence ID" value="RDU59636.1"/>
    <property type="molecule type" value="Genomic_DNA"/>
</dbReference>
<accession>A0A3D8I3Q5</accession>
<dbReference type="Proteomes" id="UP000256599">
    <property type="component" value="Unassembled WGS sequence"/>
</dbReference>
<dbReference type="SUPFAM" id="SSF52540">
    <property type="entry name" value="P-loop containing nucleoside triphosphate hydrolases"/>
    <property type="match status" value="1"/>
</dbReference>
<dbReference type="GO" id="GO:0005524">
    <property type="term" value="F:ATP binding"/>
    <property type="evidence" value="ECO:0007669"/>
    <property type="project" value="InterPro"/>
</dbReference>
<organism evidence="2 3">
    <name type="scientific">Helicobacter marmotae</name>
    <dbReference type="NCBI Taxonomy" id="152490"/>
    <lineage>
        <taxon>Bacteria</taxon>
        <taxon>Pseudomonadati</taxon>
        <taxon>Campylobacterota</taxon>
        <taxon>Epsilonproteobacteria</taxon>
        <taxon>Campylobacterales</taxon>
        <taxon>Helicobacteraceae</taxon>
        <taxon>Helicobacter</taxon>
    </lineage>
</organism>
<gene>
    <name evidence="2" type="ORF">CQA63_06030</name>
</gene>
<dbReference type="OrthoDB" id="9804145at2"/>
<dbReference type="GO" id="GO:0003677">
    <property type="term" value="F:DNA binding"/>
    <property type="evidence" value="ECO:0007669"/>
    <property type="project" value="InterPro"/>
</dbReference>
<dbReference type="AlphaFoldDB" id="A0A3D8I3Q5"/>
<dbReference type="GO" id="GO:0005829">
    <property type="term" value="C:cytosol"/>
    <property type="evidence" value="ECO:0007669"/>
    <property type="project" value="TreeGrafter"/>
</dbReference>
<name>A0A3D8I3Q5_9HELI</name>
<dbReference type="InterPro" id="IPR027417">
    <property type="entry name" value="P-loop_NTPase"/>
</dbReference>
<dbReference type="InterPro" id="IPR006935">
    <property type="entry name" value="Helicase/UvrB_N"/>
</dbReference>
<evidence type="ECO:0000259" key="1">
    <source>
        <dbReference type="Pfam" id="PF04851"/>
    </source>
</evidence>
<keyword evidence="3" id="KW-1185">Reference proteome</keyword>
<evidence type="ECO:0000313" key="3">
    <source>
        <dbReference type="Proteomes" id="UP000256599"/>
    </source>
</evidence>
<dbReference type="Pfam" id="PF04851">
    <property type="entry name" value="ResIII"/>
    <property type="match status" value="1"/>
</dbReference>
<protein>
    <recommendedName>
        <fullName evidence="1">Helicase/UvrB N-terminal domain-containing protein</fullName>
    </recommendedName>
</protein>
<reference evidence="2 3" key="1">
    <citation type="submission" date="2018-04" db="EMBL/GenBank/DDBJ databases">
        <title>Novel Campyloabacter and Helicobacter Species and Strains.</title>
        <authorList>
            <person name="Mannion A.J."/>
            <person name="Shen Z."/>
            <person name="Fox J.G."/>
        </authorList>
    </citation>
    <scope>NUCLEOTIDE SEQUENCE [LARGE SCALE GENOMIC DNA]</scope>
    <source>
        <strain evidence="2 3">MIT 98-6070</strain>
    </source>
</reference>
<proteinExistence type="predicted"/>